<evidence type="ECO:0000256" key="1">
    <source>
        <dbReference type="SAM" id="MobiDB-lite"/>
    </source>
</evidence>
<organism evidence="3 4">
    <name type="scientific">Stenomitos frigidus ULC18</name>
    <dbReference type="NCBI Taxonomy" id="2107698"/>
    <lineage>
        <taxon>Bacteria</taxon>
        <taxon>Bacillati</taxon>
        <taxon>Cyanobacteriota</taxon>
        <taxon>Cyanophyceae</taxon>
        <taxon>Leptolyngbyales</taxon>
        <taxon>Leptolyngbyaceae</taxon>
        <taxon>Stenomitos</taxon>
    </lineage>
</organism>
<accession>A0A2T1ELU7</accession>
<feature type="region of interest" description="Disordered" evidence="1">
    <location>
        <begin position="165"/>
        <end position="202"/>
    </location>
</feature>
<name>A0A2T1ELU7_9CYAN</name>
<feature type="region of interest" description="Disordered" evidence="1">
    <location>
        <begin position="326"/>
        <end position="356"/>
    </location>
</feature>
<keyword evidence="2" id="KW-0812">Transmembrane</keyword>
<sequence length="356" mass="38973">MGDLTENSNSSIQLDDVIRKIQDASLADTLFDHDFQEEVAKVLRVTCQLKSDLLIAEDQGDKVKQRRLEAVIPGLEVAACAVHKKPNRALVRDIRRDTEFVLRQIESPFWGRANNFFKTFLYSTETHTKVVVGLFGALPVHLITPIILVVLLGGATEWLKAHGVVAPRPTTPTPSASTSSQKAPENGPKQPEPAPSALASPQKASENVLKRLTEDEFSETVAFLIMSAMAGATGSVVSIMLRLDQYQNQKYRETLLPVFVGAFKPAIGAFLGIFVFALISSTLLPITVSKDESKPVNRWLAFMAIAFVVGFSERFANDLISQAEQIVPGKNPPGKSLSSSEDELIAHSEHKPKDTN</sequence>
<proteinExistence type="predicted"/>
<feature type="transmembrane region" description="Helical" evidence="2">
    <location>
        <begin position="130"/>
        <end position="152"/>
    </location>
</feature>
<evidence type="ECO:0000313" key="3">
    <source>
        <dbReference type="EMBL" id="PSB33730.1"/>
    </source>
</evidence>
<dbReference type="AlphaFoldDB" id="A0A2T1ELU7"/>
<feature type="compositionally biased region" description="Basic and acidic residues" evidence="1">
    <location>
        <begin position="344"/>
        <end position="356"/>
    </location>
</feature>
<evidence type="ECO:0000313" key="4">
    <source>
        <dbReference type="Proteomes" id="UP000239576"/>
    </source>
</evidence>
<reference evidence="4" key="1">
    <citation type="submission" date="2018-02" db="EMBL/GenBank/DDBJ databases">
        <authorList>
            <person name="Moore K."/>
            <person name="Momper L."/>
        </authorList>
    </citation>
    <scope>NUCLEOTIDE SEQUENCE [LARGE SCALE GENOMIC DNA]</scope>
    <source>
        <strain evidence="4">ULC18</strain>
    </source>
</reference>
<reference evidence="3 4" key="2">
    <citation type="submission" date="2018-03" db="EMBL/GenBank/DDBJ databases">
        <title>The ancient ancestry and fast evolution of plastids.</title>
        <authorList>
            <person name="Moore K.R."/>
            <person name="Magnabosco C."/>
            <person name="Momper L."/>
            <person name="Gold D.A."/>
            <person name="Bosak T."/>
            <person name="Fournier G.P."/>
        </authorList>
    </citation>
    <scope>NUCLEOTIDE SEQUENCE [LARGE SCALE GENOMIC DNA]</scope>
    <source>
        <strain evidence="3 4">ULC18</strain>
    </source>
</reference>
<feature type="transmembrane region" description="Helical" evidence="2">
    <location>
        <begin position="221"/>
        <end position="243"/>
    </location>
</feature>
<dbReference type="EMBL" id="PVWK01000017">
    <property type="protein sequence ID" value="PSB33730.1"/>
    <property type="molecule type" value="Genomic_DNA"/>
</dbReference>
<protein>
    <submittedName>
        <fullName evidence="3">Uncharacterized protein</fullName>
    </submittedName>
</protein>
<dbReference type="RefSeq" id="WP_106255093.1">
    <property type="nucleotide sequence ID" value="NZ_CAWNSW010000080.1"/>
</dbReference>
<dbReference type="Proteomes" id="UP000239576">
    <property type="component" value="Unassembled WGS sequence"/>
</dbReference>
<evidence type="ECO:0000256" key="2">
    <source>
        <dbReference type="SAM" id="Phobius"/>
    </source>
</evidence>
<feature type="transmembrane region" description="Helical" evidence="2">
    <location>
        <begin position="255"/>
        <end position="279"/>
    </location>
</feature>
<keyword evidence="4" id="KW-1185">Reference proteome</keyword>
<keyword evidence="2" id="KW-1133">Transmembrane helix</keyword>
<keyword evidence="2" id="KW-0472">Membrane</keyword>
<comment type="caution">
    <text evidence="3">The sequence shown here is derived from an EMBL/GenBank/DDBJ whole genome shotgun (WGS) entry which is preliminary data.</text>
</comment>
<dbReference type="OrthoDB" id="491002at2"/>
<gene>
    <name evidence="3" type="ORF">C7B82_04430</name>
</gene>